<dbReference type="RefSeq" id="WP_146126779.1">
    <property type="nucleotide sequence ID" value="NZ_MQUC01000003.1"/>
</dbReference>
<dbReference type="EMBL" id="MQUC01000003">
    <property type="protein sequence ID" value="PRP68129.1"/>
    <property type="molecule type" value="Genomic_DNA"/>
</dbReference>
<accession>A0A2S9WXD3</accession>
<dbReference type="Proteomes" id="UP000239532">
    <property type="component" value="Unassembled WGS sequence"/>
</dbReference>
<name>A0A2S9WXD3_9FLAO</name>
<proteinExistence type="predicted"/>
<evidence type="ECO:0000313" key="2">
    <source>
        <dbReference type="Proteomes" id="UP000239532"/>
    </source>
</evidence>
<organism evidence="1 2">
    <name type="scientific">Nonlabens agnitus</name>
    <dbReference type="NCBI Taxonomy" id="870484"/>
    <lineage>
        <taxon>Bacteria</taxon>
        <taxon>Pseudomonadati</taxon>
        <taxon>Bacteroidota</taxon>
        <taxon>Flavobacteriia</taxon>
        <taxon>Flavobacteriales</taxon>
        <taxon>Flavobacteriaceae</taxon>
        <taxon>Nonlabens</taxon>
    </lineage>
</organism>
<comment type="caution">
    <text evidence="1">The sequence shown here is derived from an EMBL/GenBank/DDBJ whole genome shotgun (WGS) entry which is preliminary data.</text>
</comment>
<dbReference type="AlphaFoldDB" id="A0A2S9WXD3"/>
<evidence type="ECO:0000313" key="1">
    <source>
        <dbReference type="EMBL" id="PRP68129.1"/>
    </source>
</evidence>
<sequence length="74" mass="8856">MCKIEIKPIKRLNIKQQRLCLLKMYEDEIVDNLKFRSERSEGRISGIKTGLFMMGFTHKDLKNLREQIEKTNEQ</sequence>
<reference evidence="1 2" key="1">
    <citation type="submission" date="2016-11" db="EMBL/GenBank/DDBJ databases">
        <title>Trade-off between light-utilization and light-protection in marine flavobacteria.</title>
        <authorList>
            <person name="Kumagai Y."/>
        </authorList>
    </citation>
    <scope>NUCLEOTIDE SEQUENCE [LARGE SCALE GENOMIC DNA]</scope>
    <source>
        <strain evidence="1 2">JCM 17109</strain>
    </source>
</reference>
<keyword evidence="2" id="KW-1185">Reference proteome</keyword>
<protein>
    <submittedName>
        <fullName evidence="1">Uncharacterized protein</fullName>
    </submittedName>
</protein>
<gene>
    <name evidence="1" type="ORF">BST86_14040</name>
</gene>